<keyword evidence="3" id="KW-1185">Reference proteome</keyword>
<sequence length="496" mass="51281">MRGRSECTGVDPGVDPAAGLGRAAGLTGTGGAGDRFVQSVAVPGGRRPRSRTEEWIMYPGLEYSTVMDIDVEQSGGRGNTPSLLLREALFGAVEQAVGESGIAWHACRLKDLGDGLRLIVPAEVPKARLVHPLAHQLAARLRAHNRLAGPATRIRVRMALHAGELHHGPGGMTGRPLEVVARLLDCGPLRGALAAVPDATVAVILSRPVYDDAVPHGYPGIEPEAFHRVTVSVKETTTEAWLYFPDHQVFPAEAKPREVEVAGGVTGAAAGGVTGDAVTAGGVTGAEAAISGATTGKVAAGEAAAGEATTGEVAAGKVAAGKVAAEGALARSQPYPLSDAEIDQRARSAGQALLGAMGTDAWAAARLGLVALLDRANHPRRAALADQLDGNAALVRTAAQPDAARLALLGLWALELSALLRDYPECRGPLEELAVHLNREQQRSQPERIVQHITASAPGSSSQGVVNGSIYNRWTPCAEAAGPPERARPHDGSADD</sequence>
<dbReference type="RefSeq" id="WP_380538145.1">
    <property type="nucleotide sequence ID" value="NZ_JBHFAB010000016.1"/>
</dbReference>
<evidence type="ECO:0000256" key="1">
    <source>
        <dbReference type="SAM" id="MobiDB-lite"/>
    </source>
</evidence>
<protein>
    <submittedName>
        <fullName evidence="2">Uncharacterized protein</fullName>
    </submittedName>
</protein>
<dbReference type="EMBL" id="JBHFAB010000016">
    <property type="protein sequence ID" value="MFC1419139.1"/>
    <property type="molecule type" value="Genomic_DNA"/>
</dbReference>
<dbReference type="Gene3D" id="3.30.70.1230">
    <property type="entry name" value="Nucleotide cyclase"/>
    <property type="match status" value="1"/>
</dbReference>
<feature type="region of interest" description="Disordered" evidence="1">
    <location>
        <begin position="1"/>
        <end position="22"/>
    </location>
</feature>
<gene>
    <name evidence="2" type="ORF">ACEZDE_21240</name>
</gene>
<evidence type="ECO:0000313" key="3">
    <source>
        <dbReference type="Proteomes" id="UP001592531"/>
    </source>
</evidence>
<evidence type="ECO:0000313" key="2">
    <source>
        <dbReference type="EMBL" id="MFC1419139.1"/>
    </source>
</evidence>
<organism evidence="2 3">
    <name type="scientific">Streptacidiphilus cavernicola</name>
    <dbReference type="NCBI Taxonomy" id="3342716"/>
    <lineage>
        <taxon>Bacteria</taxon>
        <taxon>Bacillati</taxon>
        <taxon>Actinomycetota</taxon>
        <taxon>Actinomycetes</taxon>
        <taxon>Kitasatosporales</taxon>
        <taxon>Streptomycetaceae</taxon>
        <taxon>Streptacidiphilus</taxon>
    </lineage>
</organism>
<feature type="region of interest" description="Disordered" evidence="1">
    <location>
        <begin position="477"/>
        <end position="496"/>
    </location>
</feature>
<comment type="caution">
    <text evidence="2">The sequence shown here is derived from an EMBL/GenBank/DDBJ whole genome shotgun (WGS) entry which is preliminary data.</text>
</comment>
<name>A0ABV6VZH1_9ACTN</name>
<proteinExistence type="predicted"/>
<feature type="compositionally biased region" description="Basic and acidic residues" evidence="1">
    <location>
        <begin position="485"/>
        <end position="496"/>
    </location>
</feature>
<reference evidence="2 3" key="1">
    <citation type="submission" date="2024-09" db="EMBL/GenBank/DDBJ databases">
        <authorList>
            <person name="Lee S.D."/>
        </authorList>
    </citation>
    <scope>NUCLEOTIDE SEQUENCE [LARGE SCALE GENOMIC DNA]</scope>
    <source>
        <strain evidence="2 3">N8-3</strain>
    </source>
</reference>
<dbReference type="Proteomes" id="UP001592531">
    <property type="component" value="Unassembled WGS sequence"/>
</dbReference>
<dbReference type="InterPro" id="IPR029787">
    <property type="entry name" value="Nucleotide_cyclase"/>
</dbReference>
<accession>A0ABV6VZH1</accession>